<evidence type="ECO:0000259" key="13">
    <source>
        <dbReference type="Pfam" id="PF01618"/>
    </source>
</evidence>
<keyword evidence="3" id="KW-0813">Transport</keyword>
<evidence type="ECO:0000256" key="12">
    <source>
        <dbReference type="SAM" id="Phobius"/>
    </source>
</evidence>
<feature type="transmembrane region" description="Helical" evidence="12">
    <location>
        <begin position="31"/>
        <end position="53"/>
    </location>
</feature>
<dbReference type="AlphaFoldDB" id="A0A2M7S8G7"/>
<feature type="domain" description="MotA/TolQ/ExbB proton channel" evidence="13">
    <location>
        <begin position="105"/>
        <end position="220"/>
    </location>
</feature>
<comment type="subcellular location">
    <subcellularLocation>
        <location evidence="1">Cell membrane</location>
        <topology evidence="1">Multi-pass membrane protein</topology>
    </subcellularLocation>
</comment>
<evidence type="ECO:0000259" key="14">
    <source>
        <dbReference type="Pfam" id="PF20560"/>
    </source>
</evidence>
<reference evidence="16" key="1">
    <citation type="submission" date="2017-09" db="EMBL/GenBank/DDBJ databases">
        <title>Depth-based differentiation of microbial function through sediment-hosted aquifers and enrichment of novel symbionts in the deep terrestrial subsurface.</title>
        <authorList>
            <person name="Probst A.J."/>
            <person name="Ladd B."/>
            <person name="Jarett J.K."/>
            <person name="Geller-Mcgrath D.E."/>
            <person name="Sieber C.M.K."/>
            <person name="Emerson J.B."/>
            <person name="Anantharaman K."/>
            <person name="Thomas B.C."/>
            <person name="Malmstrom R."/>
            <person name="Stieglmeier M."/>
            <person name="Klingl A."/>
            <person name="Woyke T."/>
            <person name="Ryan C.M."/>
            <person name="Banfield J.F."/>
        </authorList>
    </citation>
    <scope>NUCLEOTIDE SEQUENCE [LARGE SCALE GENOMIC DNA]</scope>
</reference>
<dbReference type="PANTHER" id="PTHR30433:SF2">
    <property type="entry name" value="MOTILITY PROTEIN A"/>
    <property type="match status" value="1"/>
</dbReference>
<evidence type="ECO:0000256" key="11">
    <source>
        <dbReference type="ARBA" id="ARBA00023136"/>
    </source>
</evidence>
<dbReference type="InterPro" id="IPR046786">
    <property type="entry name" value="MotA_N"/>
</dbReference>
<evidence type="ECO:0000256" key="6">
    <source>
        <dbReference type="ARBA" id="ARBA00022692"/>
    </source>
</evidence>
<evidence type="ECO:0000256" key="3">
    <source>
        <dbReference type="ARBA" id="ARBA00022448"/>
    </source>
</evidence>
<keyword evidence="8" id="KW-0375">Hydrogen ion transport</keyword>
<keyword evidence="7" id="KW-0283">Flagellar rotation</keyword>
<dbReference type="Proteomes" id="UP000229307">
    <property type="component" value="Unassembled WGS sequence"/>
</dbReference>
<name>A0A2M7S8G7_9BACT</name>
<evidence type="ECO:0000256" key="2">
    <source>
        <dbReference type="ARBA" id="ARBA00008038"/>
    </source>
</evidence>
<feature type="transmembrane region" description="Helical" evidence="12">
    <location>
        <begin position="185"/>
        <end position="205"/>
    </location>
</feature>
<dbReference type="InterPro" id="IPR002898">
    <property type="entry name" value="MotA_ExbB_proton_chnl"/>
</dbReference>
<keyword evidence="9 12" id="KW-1133">Transmembrane helix</keyword>
<evidence type="ECO:0000256" key="7">
    <source>
        <dbReference type="ARBA" id="ARBA00022779"/>
    </source>
</evidence>
<feature type="domain" description="Motility protein A N-terminal" evidence="14">
    <location>
        <begin position="6"/>
        <end position="96"/>
    </location>
</feature>
<dbReference type="PANTHER" id="PTHR30433">
    <property type="entry name" value="CHEMOTAXIS PROTEIN MOTA"/>
    <property type="match status" value="1"/>
</dbReference>
<dbReference type="GO" id="GO:0006935">
    <property type="term" value="P:chemotaxis"/>
    <property type="evidence" value="ECO:0007669"/>
    <property type="project" value="UniProtKB-KW"/>
</dbReference>
<evidence type="ECO:0000256" key="10">
    <source>
        <dbReference type="ARBA" id="ARBA00023065"/>
    </source>
</evidence>
<sequence length="268" mass="29551">MDKPAIAGVIVGMVCILIGIGIRGGGVDLPLFWNVPSLFITFGGAIAATLLNFPSRQLKDATKALKLVFKRRKIEDTISVIIPVIVRLAEKARRRGLLALEADLENINDDFLKKGMQYVIDGTDRDLLRLMLETEMSFLEERHKKVQEVYVSFGTYCPAFGMIGTVIGLILMLRRITEASAIGEGMAVALLTTLYGALAAYWFLLPMAGKLKMLMMDELLTKEIILEGILSIQAGESPRIVADRLQTYLPPALRQAAEFKREEAAPAP</sequence>
<dbReference type="GO" id="GO:1902600">
    <property type="term" value="P:proton transmembrane transport"/>
    <property type="evidence" value="ECO:0007669"/>
    <property type="project" value="UniProtKB-KW"/>
</dbReference>
<evidence type="ECO:0000256" key="4">
    <source>
        <dbReference type="ARBA" id="ARBA00022475"/>
    </source>
</evidence>
<dbReference type="EMBL" id="PFMR01000232">
    <property type="protein sequence ID" value="PIZ15780.1"/>
    <property type="molecule type" value="Genomic_DNA"/>
</dbReference>
<evidence type="ECO:0000256" key="8">
    <source>
        <dbReference type="ARBA" id="ARBA00022781"/>
    </source>
</evidence>
<dbReference type="GO" id="GO:0005886">
    <property type="term" value="C:plasma membrane"/>
    <property type="evidence" value="ECO:0007669"/>
    <property type="project" value="UniProtKB-SubCell"/>
</dbReference>
<proteinExistence type="inferred from homology"/>
<organism evidence="15 16">
    <name type="scientific">Candidatus Desantisbacteria bacterium CG_4_10_14_0_8_um_filter_48_22</name>
    <dbReference type="NCBI Taxonomy" id="1974543"/>
    <lineage>
        <taxon>Bacteria</taxon>
        <taxon>Candidatus Desantisiibacteriota</taxon>
    </lineage>
</organism>
<evidence type="ECO:0000313" key="16">
    <source>
        <dbReference type="Proteomes" id="UP000229307"/>
    </source>
</evidence>
<feature type="transmembrane region" description="Helical" evidence="12">
    <location>
        <begin position="5"/>
        <end position="25"/>
    </location>
</feature>
<dbReference type="PROSITE" id="PS01307">
    <property type="entry name" value="MOTA"/>
    <property type="match status" value="1"/>
</dbReference>
<keyword evidence="4" id="KW-1003">Cell membrane</keyword>
<protein>
    <submittedName>
        <fullName evidence="15">Motility protein A</fullName>
    </submittedName>
</protein>
<dbReference type="InterPro" id="IPR047055">
    <property type="entry name" value="MotA-like"/>
</dbReference>
<keyword evidence="6 12" id="KW-0812">Transmembrane</keyword>
<comment type="caution">
    <text evidence="15">The sequence shown here is derived from an EMBL/GenBank/DDBJ whole genome shotgun (WGS) entry which is preliminary data.</text>
</comment>
<keyword evidence="5" id="KW-0145">Chemotaxis</keyword>
<evidence type="ECO:0000256" key="5">
    <source>
        <dbReference type="ARBA" id="ARBA00022500"/>
    </source>
</evidence>
<dbReference type="Pfam" id="PF20560">
    <property type="entry name" value="MotA_N"/>
    <property type="match status" value="1"/>
</dbReference>
<keyword evidence="10" id="KW-0406">Ion transport</keyword>
<dbReference type="GO" id="GO:0071978">
    <property type="term" value="P:bacterial-type flagellum-dependent swarming motility"/>
    <property type="evidence" value="ECO:0007669"/>
    <property type="project" value="InterPro"/>
</dbReference>
<accession>A0A2M7S8G7</accession>
<evidence type="ECO:0000256" key="9">
    <source>
        <dbReference type="ARBA" id="ARBA00022989"/>
    </source>
</evidence>
<gene>
    <name evidence="15" type="ORF">COY52_08850</name>
</gene>
<evidence type="ECO:0000256" key="1">
    <source>
        <dbReference type="ARBA" id="ARBA00004651"/>
    </source>
</evidence>
<evidence type="ECO:0000313" key="15">
    <source>
        <dbReference type="EMBL" id="PIZ15780.1"/>
    </source>
</evidence>
<dbReference type="InterPro" id="IPR000540">
    <property type="entry name" value="Flag_MotA_CS"/>
</dbReference>
<feature type="transmembrane region" description="Helical" evidence="12">
    <location>
        <begin position="149"/>
        <end position="173"/>
    </location>
</feature>
<comment type="similarity">
    <text evidence="2">Belongs to the MotA family.</text>
</comment>
<keyword evidence="11 12" id="KW-0472">Membrane</keyword>
<dbReference type="Pfam" id="PF01618">
    <property type="entry name" value="MotA_ExbB"/>
    <property type="match status" value="1"/>
</dbReference>